<dbReference type="GO" id="GO:0000290">
    <property type="term" value="P:deadenylation-dependent decapping of nuclear-transcribed mRNA"/>
    <property type="evidence" value="ECO:0007669"/>
    <property type="project" value="InterPro"/>
</dbReference>
<dbReference type="InterPro" id="IPR039900">
    <property type="entry name" value="Pat1-like"/>
</dbReference>
<proteinExistence type="predicted"/>
<dbReference type="OrthoDB" id="8251691at2759"/>
<dbReference type="PANTHER" id="PTHR21551:SF0">
    <property type="entry name" value="PROTEIN ASSOCIATED WITH TOPO II RELATED-1, ISOFORM A"/>
    <property type="match status" value="1"/>
</dbReference>
<evidence type="ECO:0000256" key="3">
    <source>
        <dbReference type="SAM" id="MobiDB-lite"/>
    </source>
</evidence>
<dbReference type="Proteomes" id="UP000639338">
    <property type="component" value="Unassembled WGS sequence"/>
</dbReference>
<keyword evidence="2" id="KW-0963">Cytoplasm</keyword>
<dbReference type="GO" id="GO:0003723">
    <property type="term" value="F:RNA binding"/>
    <property type="evidence" value="ECO:0007669"/>
    <property type="project" value="TreeGrafter"/>
</dbReference>
<evidence type="ECO:0000313" key="5">
    <source>
        <dbReference type="Proteomes" id="UP000639338"/>
    </source>
</evidence>
<keyword evidence="5" id="KW-1185">Reference proteome</keyword>
<feature type="region of interest" description="Disordered" evidence="3">
    <location>
        <begin position="423"/>
        <end position="455"/>
    </location>
</feature>
<dbReference type="EMBL" id="JACMRX010000005">
    <property type="protein sequence ID" value="KAF7988661.1"/>
    <property type="molecule type" value="Genomic_DNA"/>
</dbReference>
<sequence>MADSFFGFDTSNAAIECPIDEELEELEYDALNDETFGSDALAGDWEQDHEKLSHITELTRPSNQSLSSENNKNGDLDVDVEGSLSHLVLDEQDGIVPRPGVWDSPNFSLTSSHINQHQLPPPPPPSSLPVPIKNVCTVEELERGLIRPPPGLIKPLGIIQTPQLPSGQFIIDFANLPNHLSSNIHQNIINGIPPTRFPPGLNLSGPHQIQLSQNIRMPNQLMQNARPMQQNQPGNIIRFPLPPHHLLLANQRQPLHGNFIGNYSTPQQPQPRPPPIHPQFLRQDHPLVNGPFGNSQNHLHLQQQQHHQHQQQQQHHQHQQQQHSGNQRNQQGEQQPNNQPFFKNNQFWNQNRNNPRYHQRQHHQNHNGFNENGEYDEYSGLMSNREKQWLINIQLLQHNTNQPFIDDFYFTVFTERQNRKKNDINKNDIDGCFGGGKDKKQNNNNNGLNRDSKDKDQHIWQKIVYTPTQFENSLGKLQCGSVTAPRKIIDMDVVSNNESGQSSSAQQKDMKKIRQRLLEIERLYTIQLKLEDVNNPLAILAEKQQAEAQQQQQQNDEQEQQEPKEEKKTAPELINIMFESLLQLMKEDKLSGILSVRKGKTLLLRFLPFLSVTEYDYQLGEFWIGFIRNLAIFGRRDTNLLVRFFPEFHRWLETVTSFSILLKISKSFMDSINQNNKINNSNLIFAVTNKFGVSVIASLLEQAENYYPDDENLISEWSIFILNLVEVAGLTPPCVAPFQPIAANTLHQHLQRINNLKSERYERLELLLTDANSA</sequence>
<dbReference type="GO" id="GO:0033962">
    <property type="term" value="P:P-body assembly"/>
    <property type="evidence" value="ECO:0007669"/>
    <property type="project" value="TreeGrafter"/>
</dbReference>
<protein>
    <submittedName>
        <fullName evidence="4">Uncharacterized protein</fullName>
    </submittedName>
</protein>
<dbReference type="PANTHER" id="PTHR21551">
    <property type="entry name" value="TOPOISOMERASE II-ASSOCIATED PROTEIN PAT1"/>
    <property type="match status" value="1"/>
</dbReference>
<comment type="caution">
    <text evidence="4">The sequence shown here is derived from an EMBL/GenBank/DDBJ whole genome shotgun (WGS) entry which is preliminary data.</text>
</comment>
<evidence type="ECO:0000313" key="4">
    <source>
        <dbReference type="EMBL" id="KAF7988661.1"/>
    </source>
</evidence>
<comment type="subcellular location">
    <subcellularLocation>
        <location evidence="1">Cytoplasm</location>
        <location evidence="1">P-body</location>
    </subcellularLocation>
</comment>
<gene>
    <name evidence="4" type="ORF">HCN44_001234</name>
</gene>
<evidence type="ECO:0000256" key="1">
    <source>
        <dbReference type="ARBA" id="ARBA00004201"/>
    </source>
</evidence>
<feature type="region of interest" description="Disordered" evidence="3">
    <location>
        <begin position="544"/>
        <end position="569"/>
    </location>
</feature>
<feature type="compositionally biased region" description="Basic residues" evidence="3">
    <location>
        <begin position="355"/>
        <end position="365"/>
    </location>
</feature>
<evidence type="ECO:0000256" key="2">
    <source>
        <dbReference type="ARBA" id="ARBA00022490"/>
    </source>
</evidence>
<feature type="compositionally biased region" description="Low complexity" evidence="3">
    <location>
        <begin position="293"/>
        <end position="354"/>
    </location>
</feature>
<feature type="compositionally biased region" description="Low complexity" evidence="3">
    <location>
        <begin position="544"/>
        <end position="555"/>
    </location>
</feature>
<feature type="compositionally biased region" description="Pro residues" evidence="3">
    <location>
        <begin position="268"/>
        <end position="277"/>
    </location>
</feature>
<organism evidence="4 5">
    <name type="scientific">Aphidius gifuensis</name>
    <name type="common">Parasitoid wasp</name>
    <dbReference type="NCBI Taxonomy" id="684658"/>
    <lineage>
        <taxon>Eukaryota</taxon>
        <taxon>Metazoa</taxon>
        <taxon>Ecdysozoa</taxon>
        <taxon>Arthropoda</taxon>
        <taxon>Hexapoda</taxon>
        <taxon>Insecta</taxon>
        <taxon>Pterygota</taxon>
        <taxon>Neoptera</taxon>
        <taxon>Endopterygota</taxon>
        <taxon>Hymenoptera</taxon>
        <taxon>Apocrita</taxon>
        <taxon>Ichneumonoidea</taxon>
        <taxon>Braconidae</taxon>
        <taxon>Aphidiinae</taxon>
        <taxon>Aphidius</taxon>
    </lineage>
</organism>
<dbReference type="AlphaFoldDB" id="A0A834XL15"/>
<reference evidence="4 5" key="1">
    <citation type="submission" date="2020-08" db="EMBL/GenBank/DDBJ databases">
        <title>Aphidius gifuensis genome sequencing and assembly.</title>
        <authorList>
            <person name="Du Z."/>
        </authorList>
    </citation>
    <scope>NUCLEOTIDE SEQUENCE [LARGE SCALE GENOMIC DNA]</scope>
    <source>
        <strain evidence="4">YNYX2018</strain>
        <tissue evidence="4">Adults</tissue>
    </source>
</reference>
<dbReference type="GO" id="GO:0000932">
    <property type="term" value="C:P-body"/>
    <property type="evidence" value="ECO:0007669"/>
    <property type="project" value="UniProtKB-SubCell"/>
</dbReference>
<accession>A0A834XL15</accession>
<name>A0A834XL15_APHGI</name>
<feature type="region of interest" description="Disordered" evidence="3">
    <location>
        <begin position="257"/>
        <end position="374"/>
    </location>
</feature>